<evidence type="ECO:0000313" key="13">
    <source>
        <dbReference type="EMBL" id="KIW05838.1"/>
    </source>
</evidence>
<evidence type="ECO:0000256" key="1">
    <source>
        <dbReference type="ARBA" id="ARBA00004434"/>
    </source>
</evidence>
<keyword evidence="4 11" id="KW-0812">Transmembrane</keyword>
<dbReference type="Gene3D" id="3.10.450.320">
    <property type="entry name" value="Mitochondrial import inner membrane translocase subunit Tim21"/>
    <property type="match status" value="1"/>
</dbReference>
<keyword evidence="5 11" id="KW-0999">Mitochondrion inner membrane</keyword>
<evidence type="ECO:0000256" key="12">
    <source>
        <dbReference type="SAM" id="MobiDB-lite"/>
    </source>
</evidence>
<comment type="subunit">
    <text evidence="11">Component of the TIM23 complex.</text>
</comment>
<evidence type="ECO:0000256" key="4">
    <source>
        <dbReference type="ARBA" id="ARBA00022692"/>
    </source>
</evidence>
<evidence type="ECO:0000256" key="10">
    <source>
        <dbReference type="ARBA" id="ARBA00060204"/>
    </source>
</evidence>
<proteinExistence type="inferred from homology"/>
<evidence type="ECO:0000313" key="14">
    <source>
        <dbReference type="Proteomes" id="UP000053259"/>
    </source>
</evidence>
<keyword evidence="9 11" id="KW-0472">Membrane</keyword>
<dbReference type="AlphaFoldDB" id="A0A0D2AFU2"/>
<dbReference type="FunFam" id="3.10.450.320:FF:000002">
    <property type="entry name" value="Mitochondrial import inner membrane translocase subunit tim21"/>
    <property type="match status" value="1"/>
</dbReference>
<evidence type="ECO:0000256" key="9">
    <source>
        <dbReference type="ARBA" id="ARBA00023136"/>
    </source>
</evidence>
<evidence type="ECO:0000256" key="11">
    <source>
        <dbReference type="RuleBase" id="RU367142"/>
    </source>
</evidence>
<dbReference type="Proteomes" id="UP000053259">
    <property type="component" value="Unassembled WGS sequence"/>
</dbReference>
<feature type="transmembrane region" description="Helical" evidence="11">
    <location>
        <begin position="82"/>
        <end position="102"/>
    </location>
</feature>
<dbReference type="Pfam" id="PF08294">
    <property type="entry name" value="TIM21"/>
    <property type="match status" value="1"/>
</dbReference>
<evidence type="ECO:0000256" key="8">
    <source>
        <dbReference type="ARBA" id="ARBA00023128"/>
    </source>
</evidence>
<keyword evidence="8 11" id="KW-0496">Mitochondrion</keyword>
<dbReference type="PANTHER" id="PTHR13032">
    <property type="entry name" value="MITOCHONDRIAL IMPORT INNER MEMBRANE TRANSLOCASE SUBUNIT TIM21"/>
    <property type="match status" value="1"/>
</dbReference>
<name>A0A0D2AFU2_9PEZI</name>
<dbReference type="HOGENOM" id="CLU_089407_0_0_1"/>
<dbReference type="FunCoup" id="A0A0D2AFU2">
    <property type="interactions" value="239"/>
</dbReference>
<dbReference type="InterPro" id="IPR013261">
    <property type="entry name" value="Tim21"/>
</dbReference>
<keyword evidence="14" id="KW-1185">Reference proteome</keyword>
<dbReference type="OrthoDB" id="436405at2759"/>
<dbReference type="GeneID" id="27311015"/>
<dbReference type="InterPro" id="IPR038552">
    <property type="entry name" value="Tim21_IMS_sf"/>
</dbReference>
<dbReference type="STRING" id="253628.A0A0D2AFU2"/>
<evidence type="ECO:0000256" key="3">
    <source>
        <dbReference type="ARBA" id="ARBA00020726"/>
    </source>
</evidence>
<organism evidence="13 14">
    <name type="scientific">Verruconis gallopava</name>
    <dbReference type="NCBI Taxonomy" id="253628"/>
    <lineage>
        <taxon>Eukaryota</taxon>
        <taxon>Fungi</taxon>
        <taxon>Dikarya</taxon>
        <taxon>Ascomycota</taxon>
        <taxon>Pezizomycotina</taxon>
        <taxon>Dothideomycetes</taxon>
        <taxon>Pleosporomycetidae</taxon>
        <taxon>Venturiales</taxon>
        <taxon>Sympoventuriaceae</taxon>
        <taxon>Verruconis</taxon>
    </lineage>
</organism>
<dbReference type="GO" id="GO:0005744">
    <property type="term" value="C:TIM23 mitochondrial import inner membrane translocase complex"/>
    <property type="evidence" value="ECO:0007669"/>
    <property type="project" value="UniProtKB-UniRule"/>
</dbReference>
<comment type="function">
    <text evidence="10">Essential component of the TIM23 complex, a complex that mediates the translocation of transit peptide-containing proteins across the mitochondrial inner membrane. Required to keep the TOM and the TIM23 complexes in close contact. At some point, it is released from the TOM23 complex to allow protein translocation into the mitochondrial matrix.</text>
</comment>
<dbReference type="PANTHER" id="PTHR13032:SF6">
    <property type="entry name" value="MITOCHONDRIAL IMPORT INNER MEMBRANE TRANSLOCASE SUBUNIT TIM21"/>
    <property type="match status" value="1"/>
</dbReference>
<keyword evidence="11" id="KW-0811">Translocation</keyword>
<reference evidence="13 14" key="1">
    <citation type="submission" date="2015-01" db="EMBL/GenBank/DDBJ databases">
        <title>The Genome Sequence of Ochroconis gallopava CBS43764.</title>
        <authorList>
            <consortium name="The Broad Institute Genomics Platform"/>
            <person name="Cuomo C."/>
            <person name="de Hoog S."/>
            <person name="Gorbushina A."/>
            <person name="Stielow B."/>
            <person name="Teixiera M."/>
            <person name="Abouelleil A."/>
            <person name="Chapman S.B."/>
            <person name="Priest M."/>
            <person name="Young S.K."/>
            <person name="Wortman J."/>
            <person name="Nusbaum C."/>
            <person name="Birren B."/>
        </authorList>
    </citation>
    <scope>NUCLEOTIDE SEQUENCE [LARGE SCALE GENOMIC DNA]</scope>
    <source>
        <strain evidence="13 14">CBS 43764</strain>
    </source>
</reference>
<accession>A0A0D2AFU2</accession>
<dbReference type="VEuPathDB" id="FungiDB:PV09_03042"/>
<dbReference type="InParanoid" id="A0A0D2AFU2"/>
<comment type="similarity">
    <text evidence="2 11">Belongs to the TIM21 family.</text>
</comment>
<keyword evidence="11" id="KW-0813">Transport</keyword>
<dbReference type="RefSeq" id="XP_016215707.1">
    <property type="nucleotide sequence ID" value="XM_016356184.1"/>
</dbReference>
<dbReference type="EMBL" id="KN847536">
    <property type="protein sequence ID" value="KIW05838.1"/>
    <property type="molecule type" value="Genomic_DNA"/>
</dbReference>
<protein>
    <recommendedName>
        <fullName evidence="3 11">Mitochondrial import inner membrane translocase subunit Tim21</fullName>
    </recommendedName>
</protein>
<keyword evidence="11" id="KW-0653">Protein transport</keyword>
<keyword evidence="6" id="KW-0809">Transit peptide</keyword>
<keyword evidence="7 11" id="KW-1133">Transmembrane helix</keyword>
<evidence type="ECO:0000256" key="6">
    <source>
        <dbReference type="ARBA" id="ARBA00022946"/>
    </source>
</evidence>
<evidence type="ECO:0000256" key="7">
    <source>
        <dbReference type="ARBA" id="ARBA00022989"/>
    </source>
</evidence>
<dbReference type="GO" id="GO:0030150">
    <property type="term" value="P:protein import into mitochondrial matrix"/>
    <property type="evidence" value="ECO:0007669"/>
    <property type="project" value="UniProtKB-UniRule"/>
</dbReference>
<evidence type="ECO:0000256" key="5">
    <source>
        <dbReference type="ARBA" id="ARBA00022792"/>
    </source>
</evidence>
<comment type="subcellular location">
    <subcellularLocation>
        <location evidence="1 11">Mitochondrion inner membrane</location>
        <topology evidence="1 11">Single-pass membrane protein</topology>
    </subcellularLocation>
</comment>
<evidence type="ECO:0000256" key="2">
    <source>
        <dbReference type="ARBA" id="ARBA00010867"/>
    </source>
</evidence>
<gene>
    <name evidence="13" type="ORF">PV09_03042</name>
</gene>
<sequence>MGIINPRLVRASVTRTGLIAQSHQQLRNVAAFRNQNPGEKASSDALGMVGPPKRRSRANDGTVRWDNLSAGEKVVRSGQQSFNFLVVIAGAALTVGVGTLLYSEVFSPSSKTVQFNHAVDRIRQSRECVDILCGPMGTGKQISAYGETTWNRWNRNRPIASRTETDRTGTEHLHMHFHVEGPKNKGVVRVHMIRLQGSNEWEYYLLALDVPGRDRVVLESKEKAGIDKKGGKMFGVKWW</sequence>
<feature type="region of interest" description="Disordered" evidence="12">
    <location>
        <begin position="34"/>
        <end position="60"/>
    </location>
</feature>